<gene>
    <name evidence="1" type="ORF">H8700_00620</name>
</gene>
<dbReference type="InterPro" id="IPR045865">
    <property type="entry name" value="ACT-like_dom_sf"/>
</dbReference>
<dbReference type="Gene3D" id="3.30.70.1150">
    <property type="entry name" value="ACT-like. Chain A, domain 2"/>
    <property type="match status" value="1"/>
</dbReference>
<keyword evidence="2" id="KW-1185">Reference proteome</keyword>
<evidence type="ECO:0000313" key="2">
    <source>
        <dbReference type="Proteomes" id="UP000637513"/>
    </source>
</evidence>
<dbReference type="RefSeq" id="WP_022141280.1">
    <property type="nucleotide sequence ID" value="NZ_JACRSW010000001.1"/>
</dbReference>
<dbReference type="EMBL" id="JACRSW010000001">
    <property type="protein sequence ID" value="MBC8556226.1"/>
    <property type="molecule type" value="Genomic_DNA"/>
</dbReference>
<dbReference type="InterPro" id="IPR023860">
    <property type="entry name" value="FeFe-hyd_TM1266"/>
</dbReference>
<reference evidence="1 2" key="1">
    <citation type="submission" date="2020-08" db="EMBL/GenBank/DDBJ databases">
        <title>Genome public.</title>
        <authorList>
            <person name="Liu C."/>
            <person name="Sun Q."/>
        </authorList>
    </citation>
    <scope>NUCLEOTIDE SEQUENCE [LARGE SCALE GENOMIC DNA]</scope>
    <source>
        <strain evidence="1 2">BX3</strain>
    </source>
</reference>
<dbReference type="SUPFAM" id="SSF55021">
    <property type="entry name" value="ACT-like"/>
    <property type="match status" value="1"/>
</dbReference>
<organism evidence="1 2">
    <name type="scientific">Jutongia hominis</name>
    <dbReference type="NCBI Taxonomy" id="2763664"/>
    <lineage>
        <taxon>Bacteria</taxon>
        <taxon>Bacillati</taxon>
        <taxon>Bacillota</taxon>
        <taxon>Clostridia</taxon>
        <taxon>Lachnospirales</taxon>
        <taxon>Lachnospiraceae</taxon>
        <taxon>Jutongia</taxon>
    </lineage>
</organism>
<dbReference type="Proteomes" id="UP000637513">
    <property type="component" value="Unassembled WGS sequence"/>
</dbReference>
<comment type="caution">
    <text evidence="1">The sequence shown here is derived from an EMBL/GenBank/DDBJ whole genome shotgun (WGS) entry which is preliminary data.</text>
</comment>
<dbReference type="NCBIfam" id="TIGR03959">
    <property type="entry name" value="hyd_TM1266"/>
    <property type="match status" value="1"/>
</dbReference>
<dbReference type="InterPro" id="IPR027271">
    <property type="entry name" value="Acetolactate_synth/TF_NikR_C"/>
</dbReference>
<sequence length="81" mass="8990">MEKRIAILGIIIEDTEVVSKVNELLHRQREYIIGRMGMPYKEKNISVISIVMDAPNDVISALSGKLGMLEGVSAKAVYSKK</sequence>
<protein>
    <submittedName>
        <fullName evidence="1">Iron-only hydrogenase system regulator</fullName>
    </submittedName>
</protein>
<dbReference type="Pfam" id="PF21699">
    <property type="entry name" value="TM1266-like"/>
    <property type="match status" value="1"/>
</dbReference>
<name>A0ABR7MR03_9FIRM</name>
<proteinExistence type="predicted"/>
<evidence type="ECO:0000313" key="1">
    <source>
        <dbReference type="EMBL" id="MBC8556226.1"/>
    </source>
</evidence>
<accession>A0ABR7MR03</accession>